<dbReference type="InterPro" id="IPR025150">
    <property type="entry name" value="GH123_cat"/>
</dbReference>
<dbReference type="RefSeq" id="WP_084874752.1">
    <property type="nucleotide sequence ID" value="NZ_JAGGMY010000001.1"/>
</dbReference>
<dbReference type="STRING" id="55209.HA50_09665"/>
<dbReference type="AlphaFoldDB" id="A0A1X1EU91"/>
<name>A0A1X1EU91_PANCY</name>
<dbReference type="EMBL" id="MLJI01000001">
    <property type="protein sequence ID" value="ORM93600.1"/>
    <property type="molecule type" value="Genomic_DNA"/>
</dbReference>
<evidence type="ECO:0000259" key="1">
    <source>
        <dbReference type="Pfam" id="PF13320"/>
    </source>
</evidence>
<evidence type="ECO:0000313" key="3">
    <source>
        <dbReference type="Proteomes" id="UP000193749"/>
    </source>
</evidence>
<protein>
    <recommendedName>
        <fullName evidence="1">Glycoside hydrolase 123 catalytic domain-containing protein</fullName>
    </recommendedName>
</protein>
<keyword evidence="3" id="KW-1185">Reference proteome</keyword>
<sequence>MTLHLRLTSSLEKMFHQKTITDVKQLTAASILSNETFSFQAQYFLPSQERKTRRTLSWSVESELLPWLQLYQVTSVPGHLACYNTVDENYLTTEPGLFPDLLMPLTTPELQITCNYQGALWLCLTPPASGLPPGQHNITLRLQDKEDSSLVSESALTLTVLPDALPEQQLYHTEWIHTDCLANYYQLPVFSEEYWQAVRNFVHSAVAHGVNMMLTPLFTPPLDTAPGTVRTEVQLIDVVDDGQGGYRFGFERLARWVALCREEGIRDFEIAHFFTQWGAAHAPHVAVQLPNGSREARFGWHTDAFGEQWRHFLTAFLPQLTAWFTQQGLQDRVWFHISDEPTDQHLANYRKASDLLRPLISGYRTLDALSDYDFYRLGLVEKPVTASDHLEPFLENQVPGQWTYYCCAQYLDVANRFMAQPSVRNRILGVQLWLYRIEGFLHWGFNFYNSELSREAIDPFAVTDGLQAFPAGDPFLVYPGKGFTPLPSIRLKVLLEALQDLRALQLLERLQGRAAVEALVDEMMEMRITFKAWPADAEKLLRLRHEVNRRIASNKA</sequence>
<reference evidence="2 3" key="1">
    <citation type="journal article" date="2017" name="Antonie Van Leeuwenhoek">
        <title>Phylogenomic resolution of the bacterial genus Pantoea and its relationship with Erwinia and Tatumella.</title>
        <authorList>
            <person name="Palmer M."/>
            <person name="Steenkamp E.T."/>
            <person name="Coetzee M.P."/>
            <person name="Chan W.Y."/>
            <person name="van Zyl E."/>
            <person name="De Maayer P."/>
            <person name="Coutinho T.A."/>
            <person name="Blom J."/>
            <person name="Smits T.H."/>
            <person name="Duffy B."/>
            <person name="Venter S.N."/>
        </authorList>
    </citation>
    <scope>NUCLEOTIDE SEQUENCE [LARGE SCALE GENOMIC DNA]</scope>
    <source>
        <strain evidence="2 3">LMG 2657</strain>
    </source>
</reference>
<comment type="caution">
    <text evidence="2">The sequence shown here is derived from an EMBL/GenBank/DDBJ whole genome shotgun (WGS) entry which is preliminary data.</text>
</comment>
<gene>
    <name evidence="2" type="ORF">HA50_09665</name>
</gene>
<proteinExistence type="predicted"/>
<dbReference type="OrthoDB" id="197680at2"/>
<accession>A0A1X1EU91</accession>
<organism evidence="2 3">
    <name type="scientific">Pantoea cypripedii</name>
    <name type="common">Pectobacterium cypripedii</name>
    <name type="synonym">Erwinia cypripedii</name>
    <dbReference type="NCBI Taxonomy" id="55209"/>
    <lineage>
        <taxon>Bacteria</taxon>
        <taxon>Pseudomonadati</taxon>
        <taxon>Pseudomonadota</taxon>
        <taxon>Gammaproteobacteria</taxon>
        <taxon>Enterobacterales</taxon>
        <taxon>Erwiniaceae</taxon>
        <taxon>Pantoea</taxon>
    </lineage>
</organism>
<feature type="domain" description="Glycoside hydrolase 123 catalytic" evidence="1">
    <location>
        <begin position="175"/>
        <end position="507"/>
    </location>
</feature>
<evidence type="ECO:0000313" key="2">
    <source>
        <dbReference type="EMBL" id="ORM93600.1"/>
    </source>
</evidence>
<dbReference type="Pfam" id="PF13320">
    <property type="entry name" value="GH123_cat"/>
    <property type="match status" value="1"/>
</dbReference>
<dbReference type="Proteomes" id="UP000193749">
    <property type="component" value="Unassembled WGS sequence"/>
</dbReference>